<proteinExistence type="predicted"/>
<name>A0A9W9TYN0_9EURO</name>
<dbReference type="SMART" id="SM00220">
    <property type="entry name" value="S_TKc"/>
    <property type="match status" value="1"/>
</dbReference>
<evidence type="ECO:0000256" key="2">
    <source>
        <dbReference type="PROSITE-ProRule" id="PRU00103"/>
    </source>
</evidence>
<feature type="compositionally biased region" description="Acidic residues" evidence="3">
    <location>
        <begin position="786"/>
        <end position="796"/>
    </location>
</feature>
<dbReference type="PANTHER" id="PTHR12984:SF3">
    <property type="entry name" value="N-TERMINAL KINASE-LIKE PROTEIN"/>
    <property type="match status" value="1"/>
</dbReference>
<dbReference type="Gene3D" id="3.30.200.20">
    <property type="entry name" value="Phosphorylase Kinase, domain 1"/>
    <property type="match status" value="1"/>
</dbReference>
<dbReference type="PROSITE" id="PS50077">
    <property type="entry name" value="HEAT_REPEAT"/>
    <property type="match status" value="1"/>
</dbReference>
<reference evidence="5" key="2">
    <citation type="journal article" date="2023" name="IMA Fungus">
        <title>Comparative genomic study of the Penicillium genus elucidates a diverse pangenome and 15 lateral gene transfer events.</title>
        <authorList>
            <person name="Petersen C."/>
            <person name="Sorensen T."/>
            <person name="Nielsen M.R."/>
            <person name="Sondergaard T.E."/>
            <person name="Sorensen J.L."/>
            <person name="Fitzpatrick D.A."/>
            <person name="Frisvad J.C."/>
            <person name="Nielsen K.L."/>
        </authorList>
    </citation>
    <scope>NUCLEOTIDE SEQUENCE</scope>
    <source>
        <strain evidence="5">IBT 19713</strain>
    </source>
</reference>
<evidence type="ECO:0000259" key="4">
    <source>
        <dbReference type="PROSITE" id="PS50011"/>
    </source>
</evidence>
<dbReference type="InterPro" id="IPR011009">
    <property type="entry name" value="Kinase-like_dom_sf"/>
</dbReference>
<dbReference type="PROSITE" id="PS50011">
    <property type="entry name" value="PROTEIN_KINASE_DOM"/>
    <property type="match status" value="1"/>
</dbReference>
<dbReference type="InterPro" id="IPR051177">
    <property type="entry name" value="CIK-Related_Protein"/>
</dbReference>
<feature type="region of interest" description="Disordered" evidence="3">
    <location>
        <begin position="615"/>
        <end position="796"/>
    </location>
</feature>
<dbReference type="SUPFAM" id="SSF48371">
    <property type="entry name" value="ARM repeat"/>
    <property type="match status" value="1"/>
</dbReference>
<feature type="compositionally biased region" description="Acidic residues" evidence="3">
    <location>
        <begin position="675"/>
        <end position="697"/>
    </location>
</feature>
<dbReference type="RefSeq" id="XP_058335573.1">
    <property type="nucleotide sequence ID" value="XM_058469542.1"/>
</dbReference>
<reference evidence="5" key="1">
    <citation type="submission" date="2022-11" db="EMBL/GenBank/DDBJ databases">
        <authorList>
            <person name="Petersen C."/>
        </authorList>
    </citation>
    <scope>NUCLEOTIDE SEQUENCE</scope>
    <source>
        <strain evidence="5">IBT 19713</strain>
    </source>
</reference>
<keyword evidence="6" id="KW-1185">Reference proteome</keyword>
<sequence length="796" mass="86239">MEFLKSAVASAIAKGSSLPFSLGDRVDIGDSIWTLHNGTKRDDSSACSVFTFDIAANKSRLPLAKNAVRKSRTLRHPGVIKVLDTIETETNLYIVTERVAPLAWQTKRRSLSEETAKWGLYTISSTLKFVNEDASSVHGAVRASSIYTSESGEWKLGGFDILSSMKEDDAIIYVSLLVPKTLELDENTDIRQTYGSLVPDGGRYTPPEVAKGGWDVIKRHPLAAVDAYGLGVLIYEVFNGNFSGGDQVGKTTNIPPSMHQSYKRLCTANPKLRLSPGHFLEQGKKHGGFFQTPLIRMSEDVESLGLKSDAEREQFINELDELADDFPEDFFKMKVLPELLKSVEFGGGGPKVLGATLKIGSKLSADEFNAKLTPVIVRLFSNPDRALRVCLLDNLPSMIDNLPQKVVNDKIFPPMTSGFTDVAPVVREQTVKAVLTVINKLSDRVINGELLKFLARTANDEQPGIRTNTTICLGKIAKNIGQSTRSKVLIAAFTRAIRDPFVHARNAGLLALGATVEFFTDDDCASKVLPAICPALLDKEKLVRDQANKTLDLYLQRVRKTASTMADTVLPPPSTAPQPQKSDVQIGTSNDKSWAGWAISSFTNKIAAADGDIAPTATATKPSEPEIPRPTSLPRPEKSSPSAQLGLPRQQPLRPVAQPLGRSLSDRPATAVPEPVEDDGEDVFDAWGAMDDDEGEVDPFTAAVATPKSESPAPSASRSPAVPYDDGGEPDFAGWLAAKSQAKTKNPLPKGLHKASSTNTVPTRAAPKPRAVAPAKKIDIKPKDEVQDDDWGDAWD</sequence>
<dbReference type="SUPFAM" id="SSF56112">
    <property type="entry name" value="Protein kinase-like (PK-like)"/>
    <property type="match status" value="1"/>
</dbReference>
<dbReference type="Proteomes" id="UP001150941">
    <property type="component" value="Unassembled WGS sequence"/>
</dbReference>
<evidence type="ECO:0000313" key="5">
    <source>
        <dbReference type="EMBL" id="KAJ5248794.1"/>
    </source>
</evidence>
<dbReference type="GO" id="GO:0006409">
    <property type="term" value="P:tRNA export from nucleus"/>
    <property type="evidence" value="ECO:0007669"/>
    <property type="project" value="TreeGrafter"/>
</dbReference>
<feature type="compositionally biased region" description="Basic and acidic residues" evidence="3">
    <location>
        <begin position="776"/>
        <end position="785"/>
    </location>
</feature>
<dbReference type="GeneID" id="83196845"/>
<feature type="region of interest" description="Disordered" evidence="3">
    <location>
        <begin position="564"/>
        <end position="588"/>
    </location>
</feature>
<dbReference type="InterPro" id="IPR016024">
    <property type="entry name" value="ARM-type_fold"/>
</dbReference>
<dbReference type="InterPro" id="IPR032682">
    <property type="entry name" value="Cnd1_C"/>
</dbReference>
<feature type="repeat" description="HEAT" evidence="2">
    <location>
        <begin position="450"/>
        <end position="487"/>
    </location>
</feature>
<dbReference type="InterPro" id="IPR011989">
    <property type="entry name" value="ARM-like"/>
</dbReference>
<dbReference type="GO" id="GO:0005737">
    <property type="term" value="C:cytoplasm"/>
    <property type="evidence" value="ECO:0007669"/>
    <property type="project" value="TreeGrafter"/>
</dbReference>
<dbReference type="OrthoDB" id="447103at2759"/>
<dbReference type="Gene3D" id="1.10.510.10">
    <property type="entry name" value="Transferase(Phosphotransferase) domain 1"/>
    <property type="match status" value="1"/>
</dbReference>
<dbReference type="GO" id="GO:0005524">
    <property type="term" value="F:ATP binding"/>
    <property type="evidence" value="ECO:0007669"/>
    <property type="project" value="InterPro"/>
</dbReference>
<accession>A0A9W9TYN0</accession>
<dbReference type="Pfam" id="PF00069">
    <property type="entry name" value="Pkinase"/>
    <property type="match status" value="1"/>
</dbReference>
<dbReference type="EMBL" id="JAPQKS010000001">
    <property type="protein sequence ID" value="KAJ5248794.1"/>
    <property type="molecule type" value="Genomic_DNA"/>
</dbReference>
<keyword evidence="1" id="KW-0539">Nucleus</keyword>
<dbReference type="PANTHER" id="PTHR12984">
    <property type="entry name" value="SCY1-RELATED S/T PROTEIN KINASE-LIKE"/>
    <property type="match status" value="1"/>
</dbReference>
<dbReference type="Pfam" id="PF12717">
    <property type="entry name" value="Cnd1"/>
    <property type="match status" value="1"/>
</dbReference>
<gene>
    <name evidence="5" type="ORF">N7468_000245</name>
</gene>
<feature type="compositionally biased region" description="Low complexity" evidence="3">
    <location>
        <begin position="705"/>
        <end position="723"/>
    </location>
</feature>
<evidence type="ECO:0000313" key="6">
    <source>
        <dbReference type="Proteomes" id="UP001150941"/>
    </source>
</evidence>
<organism evidence="5 6">
    <name type="scientific">Penicillium chermesinum</name>
    <dbReference type="NCBI Taxonomy" id="63820"/>
    <lineage>
        <taxon>Eukaryota</taxon>
        <taxon>Fungi</taxon>
        <taxon>Dikarya</taxon>
        <taxon>Ascomycota</taxon>
        <taxon>Pezizomycotina</taxon>
        <taxon>Eurotiomycetes</taxon>
        <taxon>Eurotiomycetidae</taxon>
        <taxon>Eurotiales</taxon>
        <taxon>Aspergillaceae</taxon>
        <taxon>Penicillium</taxon>
    </lineage>
</organism>
<evidence type="ECO:0000256" key="3">
    <source>
        <dbReference type="SAM" id="MobiDB-lite"/>
    </source>
</evidence>
<dbReference type="InterPro" id="IPR021133">
    <property type="entry name" value="HEAT_type_2"/>
</dbReference>
<dbReference type="AlphaFoldDB" id="A0A9W9TYN0"/>
<feature type="compositionally biased region" description="Low complexity" evidence="3">
    <location>
        <begin position="760"/>
        <end position="775"/>
    </location>
</feature>
<dbReference type="Gene3D" id="1.25.10.10">
    <property type="entry name" value="Leucine-rich Repeat Variant"/>
    <property type="match status" value="1"/>
</dbReference>
<feature type="compositionally biased region" description="Polar residues" evidence="3">
    <location>
        <begin position="577"/>
        <end position="588"/>
    </location>
</feature>
<protein>
    <recommendedName>
        <fullName evidence="4">Protein kinase domain-containing protein</fullName>
    </recommendedName>
</protein>
<comment type="caution">
    <text evidence="5">The sequence shown here is derived from an EMBL/GenBank/DDBJ whole genome shotgun (WGS) entry which is preliminary data.</text>
</comment>
<feature type="domain" description="Protein kinase" evidence="4">
    <location>
        <begin position="6"/>
        <end position="331"/>
    </location>
</feature>
<evidence type="ECO:0000256" key="1">
    <source>
        <dbReference type="ARBA" id="ARBA00023242"/>
    </source>
</evidence>
<dbReference type="InterPro" id="IPR000719">
    <property type="entry name" value="Prot_kinase_dom"/>
</dbReference>
<dbReference type="GO" id="GO:0004672">
    <property type="term" value="F:protein kinase activity"/>
    <property type="evidence" value="ECO:0007669"/>
    <property type="project" value="InterPro"/>
</dbReference>